<dbReference type="SUPFAM" id="SSF53850">
    <property type="entry name" value="Periplasmic binding protein-like II"/>
    <property type="match status" value="1"/>
</dbReference>
<dbReference type="PROSITE" id="PS50931">
    <property type="entry name" value="HTH_LYSR"/>
    <property type="match status" value="1"/>
</dbReference>
<dbReference type="Pfam" id="PF03466">
    <property type="entry name" value="LysR_substrate"/>
    <property type="match status" value="1"/>
</dbReference>
<keyword evidence="5" id="KW-0804">Transcription</keyword>
<dbReference type="GO" id="GO:0003700">
    <property type="term" value="F:DNA-binding transcription factor activity"/>
    <property type="evidence" value="ECO:0007669"/>
    <property type="project" value="InterPro"/>
</dbReference>
<dbReference type="Gene3D" id="1.10.10.10">
    <property type="entry name" value="Winged helix-like DNA-binding domain superfamily/Winged helix DNA-binding domain"/>
    <property type="match status" value="1"/>
</dbReference>
<evidence type="ECO:0000256" key="3">
    <source>
        <dbReference type="ARBA" id="ARBA00023125"/>
    </source>
</evidence>
<feature type="domain" description="HTH lysR-type" evidence="6">
    <location>
        <begin position="8"/>
        <end position="65"/>
    </location>
</feature>
<evidence type="ECO:0000256" key="5">
    <source>
        <dbReference type="ARBA" id="ARBA00023163"/>
    </source>
</evidence>
<keyword evidence="3" id="KW-0238">DNA-binding</keyword>
<accession>A0AA48LZ50</accession>
<dbReference type="AlphaFoldDB" id="A0AA48LZ50"/>
<dbReference type="SUPFAM" id="SSF46785">
    <property type="entry name" value="Winged helix' DNA-binding domain"/>
    <property type="match status" value="1"/>
</dbReference>
<evidence type="ECO:0000259" key="6">
    <source>
        <dbReference type="PROSITE" id="PS50931"/>
    </source>
</evidence>
<evidence type="ECO:0000256" key="2">
    <source>
        <dbReference type="ARBA" id="ARBA00023015"/>
    </source>
</evidence>
<dbReference type="GO" id="GO:2000142">
    <property type="term" value="P:regulation of DNA-templated transcription initiation"/>
    <property type="evidence" value="ECO:0007669"/>
    <property type="project" value="TreeGrafter"/>
</dbReference>
<dbReference type="PANTHER" id="PTHR30293:SF2">
    <property type="entry name" value="TRANSCRIPTIONAL ACTIVATOR PROTEIN NHAR"/>
    <property type="match status" value="1"/>
</dbReference>
<evidence type="ECO:0000256" key="1">
    <source>
        <dbReference type="ARBA" id="ARBA00009437"/>
    </source>
</evidence>
<keyword evidence="2" id="KW-0805">Transcription regulation</keyword>
<dbReference type="NCBIfam" id="NF008284">
    <property type="entry name" value="PRK11062.1"/>
    <property type="match status" value="1"/>
</dbReference>
<keyword evidence="4" id="KW-0010">Activator</keyword>
<sequence length="304" mass="33355">MGWPMDRLNYQHLFYFWNVAREGSVTRASEKLRLAQPTISGQLAVFEDAIGAQLFRKEGRKLALTEKGRTVFNYADEIFALGRELTNTLKGRAGAFGARLSVGIADALPKLLVYRLIEPALLAEERAQVICHEDKLERLLAELYLHGVDLVLADAPATATAAGKVYNHLLGECGVAVFGAPALAAKYAQDFPRSLEGAPLLFPTPATALRRSLDLWFENRRIFPNIRAEIEDSALMKTFAAAGVGLFVAPVAVTDEIEKRYDVVKIGDLQGVTESFYAITIRRKVDHPAIDAILKSAKDLLASG</sequence>
<dbReference type="GO" id="GO:0003677">
    <property type="term" value="F:DNA binding"/>
    <property type="evidence" value="ECO:0007669"/>
    <property type="project" value="UniProtKB-KW"/>
</dbReference>
<evidence type="ECO:0000256" key="4">
    <source>
        <dbReference type="ARBA" id="ARBA00023159"/>
    </source>
</evidence>
<dbReference type="Gene3D" id="3.40.190.290">
    <property type="match status" value="1"/>
</dbReference>
<organism evidence="7">
    <name type="scientific">freshwater sediment metagenome</name>
    <dbReference type="NCBI Taxonomy" id="556182"/>
    <lineage>
        <taxon>unclassified sequences</taxon>
        <taxon>metagenomes</taxon>
        <taxon>ecological metagenomes</taxon>
    </lineage>
</organism>
<dbReference type="InterPro" id="IPR036388">
    <property type="entry name" value="WH-like_DNA-bd_sf"/>
</dbReference>
<dbReference type="EMBL" id="OY288114">
    <property type="protein sequence ID" value="CAJ0856364.1"/>
    <property type="molecule type" value="Genomic_DNA"/>
</dbReference>
<dbReference type="InterPro" id="IPR036390">
    <property type="entry name" value="WH_DNA-bd_sf"/>
</dbReference>
<evidence type="ECO:0000313" key="7">
    <source>
        <dbReference type="EMBL" id="CAJ0856364.1"/>
    </source>
</evidence>
<dbReference type="PANTHER" id="PTHR30293">
    <property type="entry name" value="TRANSCRIPTIONAL REGULATORY PROTEIN NAC-RELATED"/>
    <property type="match status" value="1"/>
</dbReference>
<reference evidence="7" key="1">
    <citation type="submission" date="2023-07" db="EMBL/GenBank/DDBJ databases">
        <authorList>
            <person name="Pelsma A.J. K."/>
        </authorList>
    </citation>
    <scope>NUCLEOTIDE SEQUENCE</scope>
</reference>
<name>A0AA48LZ50_9ZZZZ</name>
<protein>
    <submittedName>
        <fullName evidence="7">Transcriptional activator protein NhaR</fullName>
    </submittedName>
</protein>
<proteinExistence type="inferred from homology"/>
<comment type="similarity">
    <text evidence="1">Belongs to the LysR transcriptional regulatory family.</text>
</comment>
<dbReference type="InterPro" id="IPR000847">
    <property type="entry name" value="LysR_HTH_N"/>
</dbReference>
<dbReference type="Pfam" id="PF00126">
    <property type="entry name" value="HTH_1"/>
    <property type="match status" value="1"/>
</dbReference>
<dbReference type="InterPro" id="IPR005119">
    <property type="entry name" value="LysR_subst-bd"/>
</dbReference>
<gene>
    <name evidence="7" type="primary">nhaR</name>
    <name evidence="7" type="ORF">AMST5_00917</name>
</gene>